<keyword evidence="2" id="KW-1185">Reference proteome</keyword>
<protein>
    <submittedName>
        <fullName evidence="1">Uncharacterized protein</fullName>
    </submittedName>
</protein>
<gene>
    <name evidence="1" type="ORF">SO802_030286</name>
</gene>
<name>A0AAW2BMN9_9ROSI</name>
<organism evidence="1 2">
    <name type="scientific">Lithocarpus litseifolius</name>
    <dbReference type="NCBI Taxonomy" id="425828"/>
    <lineage>
        <taxon>Eukaryota</taxon>
        <taxon>Viridiplantae</taxon>
        <taxon>Streptophyta</taxon>
        <taxon>Embryophyta</taxon>
        <taxon>Tracheophyta</taxon>
        <taxon>Spermatophyta</taxon>
        <taxon>Magnoliopsida</taxon>
        <taxon>eudicotyledons</taxon>
        <taxon>Gunneridae</taxon>
        <taxon>Pentapetalae</taxon>
        <taxon>rosids</taxon>
        <taxon>fabids</taxon>
        <taxon>Fagales</taxon>
        <taxon>Fagaceae</taxon>
        <taxon>Lithocarpus</taxon>
    </lineage>
</organism>
<evidence type="ECO:0000313" key="1">
    <source>
        <dbReference type="EMBL" id="KAK9985335.1"/>
    </source>
</evidence>
<dbReference type="EMBL" id="JAZDWU010000011">
    <property type="protein sequence ID" value="KAK9985335.1"/>
    <property type="molecule type" value="Genomic_DNA"/>
</dbReference>
<comment type="caution">
    <text evidence="1">The sequence shown here is derived from an EMBL/GenBank/DDBJ whole genome shotgun (WGS) entry which is preliminary data.</text>
</comment>
<dbReference type="AlphaFoldDB" id="A0AAW2BMN9"/>
<evidence type="ECO:0000313" key="2">
    <source>
        <dbReference type="Proteomes" id="UP001459277"/>
    </source>
</evidence>
<reference evidence="1 2" key="1">
    <citation type="submission" date="2024-01" db="EMBL/GenBank/DDBJ databases">
        <title>A telomere-to-telomere, gap-free genome of sweet tea (Lithocarpus litseifolius).</title>
        <authorList>
            <person name="Zhou J."/>
        </authorList>
    </citation>
    <scope>NUCLEOTIDE SEQUENCE [LARGE SCALE GENOMIC DNA]</scope>
    <source>
        <strain evidence="1">Zhou-2022a</strain>
        <tissue evidence="1">Leaf</tissue>
    </source>
</reference>
<proteinExistence type="predicted"/>
<sequence length="187" mass="20802">MLIEGVPVMYVELDDESLVLIFRGGALVVVNCGRFQFILKRLEKWLTGSLSCAQDLWLFSVNRPDPCTTLPLVRLISISILARIRAQIEKNKERGSSSHQEAPGFGGANVDLDAEIDRMVEEGAPPFDMTDIQAKFEELLIQIASSFSHMDSLFVDMFTDLTVLTQGLIGLSSFYMFCPPPSPPTEE</sequence>
<dbReference type="Proteomes" id="UP001459277">
    <property type="component" value="Unassembled WGS sequence"/>
</dbReference>
<accession>A0AAW2BMN9</accession>